<dbReference type="PANTHER" id="PTHR11709:SF145">
    <property type="entry name" value="LCC1"/>
    <property type="match status" value="1"/>
</dbReference>
<proteinExistence type="inferred from homology"/>
<dbReference type="Pfam" id="PF07732">
    <property type="entry name" value="Cu-oxidase_3"/>
    <property type="match status" value="1"/>
</dbReference>
<dbReference type="Gene3D" id="2.60.40.420">
    <property type="entry name" value="Cupredoxins - blue copper proteins"/>
    <property type="match status" value="3"/>
</dbReference>
<name>A0ABQ8GCR9_9PEZI</name>
<evidence type="ECO:0000256" key="2">
    <source>
        <dbReference type="ARBA" id="ARBA00023008"/>
    </source>
</evidence>
<dbReference type="InterPro" id="IPR001117">
    <property type="entry name" value="Cu-oxidase_2nd"/>
</dbReference>
<gene>
    <name evidence="7" type="ORF">B0J12DRAFT_65154</name>
</gene>
<dbReference type="CDD" id="cd13901">
    <property type="entry name" value="CuRO_3_MaLCC_like"/>
    <property type="match status" value="1"/>
</dbReference>
<feature type="domain" description="Plastocyanin-like" evidence="5">
    <location>
        <begin position="463"/>
        <end position="580"/>
    </location>
</feature>
<dbReference type="InterPro" id="IPR045087">
    <property type="entry name" value="Cu-oxidase_fam"/>
</dbReference>
<reference evidence="7 8" key="1">
    <citation type="journal article" date="2021" name="Nat. Commun.">
        <title>Genetic determinants of endophytism in the Arabidopsis root mycobiome.</title>
        <authorList>
            <person name="Mesny F."/>
            <person name="Miyauchi S."/>
            <person name="Thiergart T."/>
            <person name="Pickel B."/>
            <person name="Atanasova L."/>
            <person name="Karlsson M."/>
            <person name="Huettel B."/>
            <person name="Barry K.W."/>
            <person name="Haridas S."/>
            <person name="Chen C."/>
            <person name="Bauer D."/>
            <person name="Andreopoulos W."/>
            <person name="Pangilinan J."/>
            <person name="LaButti K."/>
            <person name="Riley R."/>
            <person name="Lipzen A."/>
            <person name="Clum A."/>
            <person name="Drula E."/>
            <person name="Henrissat B."/>
            <person name="Kohler A."/>
            <person name="Grigoriev I.V."/>
            <person name="Martin F.M."/>
            <person name="Hacquard S."/>
        </authorList>
    </citation>
    <scope>NUCLEOTIDE SEQUENCE [LARGE SCALE GENOMIC DNA]</scope>
    <source>
        <strain evidence="7 8">MPI-SDFR-AT-0080</strain>
    </source>
</reference>
<feature type="chain" id="PRO_5046103458" evidence="3">
    <location>
        <begin position="21"/>
        <end position="617"/>
    </location>
</feature>
<dbReference type="Pfam" id="PF00394">
    <property type="entry name" value="Cu-oxidase"/>
    <property type="match status" value="1"/>
</dbReference>
<accession>A0ABQ8GCR9</accession>
<dbReference type="InterPro" id="IPR008972">
    <property type="entry name" value="Cupredoxin"/>
</dbReference>
<dbReference type="InterPro" id="IPR011707">
    <property type="entry name" value="Cu-oxidase-like_N"/>
</dbReference>
<evidence type="ECO:0000259" key="5">
    <source>
        <dbReference type="Pfam" id="PF07731"/>
    </source>
</evidence>
<keyword evidence="3" id="KW-0732">Signal</keyword>
<comment type="similarity">
    <text evidence="1">Belongs to the multicopper oxidase family.</text>
</comment>
<keyword evidence="8" id="KW-1185">Reference proteome</keyword>
<dbReference type="SUPFAM" id="SSF49503">
    <property type="entry name" value="Cupredoxins"/>
    <property type="match status" value="3"/>
</dbReference>
<feature type="domain" description="Plastocyanin-like" evidence="4">
    <location>
        <begin position="215"/>
        <end position="387"/>
    </location>
</feature>
<feature type="signal peptide" evidence="3">
    <location>
        <begin position="1"/>
        <end position="20"/>
    </location>
</feature>
<evidence type="ECO:0000256" key="1">
    <source>
        <dbReference type="ARBA" id="ARBA00010609"/>
    </source>
</evidence>
<sequence length="617" mass="68164">MKCATLWSYLASVLTVGASARSLTRTLPQHKTNGGSNWGTLDCPKLPDFLTSNPLPGGFPWGDRSGLSNDPYTDVPNTGVTRYYDFSVARGYLAPDGYNKSGIFINGEFPGPAIEANWGDMIEVRVHNNIVGPEEGTAFHWHGITQKGTQWFDGVPGVSQCPIAPGSSFTYRFRADVYGTSWWHSHFSAQYTAGAFGPLIIYGPKHVPYDVDVGPVILGDYYHRDYFDVLEDAASNTTDFNIYVPWSDNNLINGKNNYNCSMVAGNATSFANATSSSNATCFSNAGLAQFRFEPGKVHRLRLMNVGAAALLHFSIDGHKMQVIAHDFEPVVPYEADVITLGAAQRTDILVTADANPNETYWIRSTISLNCSVSHNTNALAVLSYEGNDHIEEPRSRISAAAAAADEKSFLCKNDDLSQTVPFFPKPVAEPDVTETIEVDLFTNATGHHVWIMNNRTQRTNYNEPVLLLANQGNSTFPDEWNVYDFGRNKTIRIVLNTVYQSAHPMHLHGHSFQVLAEGPGAWDGTTITNPSNPARRDTHMQRRYGHLVIQFEADNPGAWSYHCHIAWHASMGYNIEILERGDELAAAGAIPMVMQQTCDDWKEWSGRNVVNQIDAGI</sequence>
<dbReference type="Proteomes" id="UP000774617">
    <property type="component" value="Unassembled WGS sequence"/>
</dbReference>
<dbReference type="Pfam" id="PF07731">
    <property type="entry name" value="Cu-oxidase_2"/>
    <property type="match status" value="1"/>
</dbReference>
<feature type="domain" description="Plastocyanin-like" evidence="6">
    <location>
        <begin position="89"/>
        <end position="205"/>
    </location>
</feature>
<evidence type="ECO:0000256" key="3">
    <source>
        <dbReference type="SAM" id="SignalP"/>
    </source>
</evidence>
<dbReference type="PANTHER" id="PTHR11709">
    <property type="entry name" value="MULTI-COPPER OXIDASE"/>
    <property type="match status" value="1"/>
</dbReference>
<dbReference type="InterPro" id="IPR011706">
    <property type="entry name" value="Cu-oxidase_C"/>
</dbReference>
<dbReference type="CDD" id="cd13854">
    <property type="entry name" value="CuRO_1_MaLCC_like"/>
    <property type="match status" value="1"/>
</dbReference>
<evidence type="ECO:0000259" key="6">
    <source>
        <dbReference type="Pfam" id="PF07732"/>
    </source>
</evidence>
<protein>
    <submittedName>
        <fullName evidence="7">Multicopper oxidase-domain-containing protein</fullName>
    </submittedName>
</protein>
<keyword evidence="2" id="KW-0186">Copper</keyword>
<evidence type="ECO:0000313" key="7">
    <source>
        <dbReference type="EMBL" id="KAH7052136.1"/>
    </source>
</evidence>
<evidence type="ECO:0000313" key="8">
    <source>
        <dbReference type="Proteomes" id="UP000774617"/>
    </source>
</evidence>
<organism evidence="7 8">
    <name type="scientific">Macrophomina phaseolina</name>
    <dbReference type="NCBI Taxonomy" id="35725"/>
    <lineage>
        <taxon>Eukaryota</taxon>
        <taxon>Fungi</taxon>
        <taxon>Dikarya</taxon>
        <taxon>Ascomycota</taxon>
        <taxon>Pezizomycotina</taxon>
        <taxon>Dothideomycetes</taxon>
        <taxon>Dothideomycetes incertae sedis</taxon>
        <taxon>Botryosphaeriales</taxon>
        <taxon>Botryosphaeriaceae</taxon>
        <taxon>Macrophomina</taxon>
    </lineage>
</organism>
<comment type="caution">
    <text evidence="7">The sequence shown here is derived from an EMBL/GenBank/DDBJ whole genome shotgun (WGS) entry which is preliminary data.</text>
</comment>
<evidence type="ECO:0000259" key="4">
    <source>
        <dbReference type="Pfam" id="PF00394"/>
    </source>
</evidence>
<dbReference type="EMBL" id="JAGTJR010000011">
    <property type="protein sequence ID" value="KAH7052136.1"/>
    <property type="molecule type" value="Genomic_DNA"/>
</dbReference>